<comment type="subcellular location">
    <subcellularLocation>
        <location evidence="2">Mitochondrion matrix</location>
    </subcellularLocation>
</comment>
<name>A0A7S3L4J1_9STRA</name>
<feature type="domain" description="Peripheral subunit-binding (PSBD)" evidence="14">
    <location>
        <begin position="219"/>
        <end position="256"/>
    </location>
</feature>
<dbReference type="PROSITE" id="PS51826">
    <property type="entry name" value="PSBD"/>
    <property type="match status" value="1"/>
</dbReference>
<keyword evidence="5" id="KW-0450">Lipoyl</keyword>
<dbReference type="InterPro" id="IPR003016">
    <property type="entry name" value="2-oxoA_DH_lipoyl-BS"/>
</dbReference>
<evidence type="ECO:0000256" key="6">
    <source>
        <dbReference type="ARBA" id="ARBA00022946"/>
    </source>
</evidence>
<keyword evidence="8" id="KW-0012">Acyltransferase</keyword>
<evidence type="ECO:0000313" key="15">
    <source>
        <dbReference type="EMBL" id="CAE0406725.1"/>
    </source>
</evidence>
<accession>A0A7S3L4J1</accession>
<evidence type="ECO:0000256" key="10">
    <source>
        <dbReference type="ARBA" id="ARBA00039275"/>
    </source>
</evidence>
<protein>
    <recommendedName>
        <fullName evidence="10">Lipoamide acyltransferase component of branched-chain alpha-keto acid dehydrogenase complex, mitochondrial</fullName>
        <ecNumber evidence="9">2.3.1.168</ecNumber>
    </recommendedName>
    <alternativeName>
        <fullName evidence="11">Branched-chain alpha-keto acid dehydrogenase complex component E2</fullName>
    </alternativeName>
</protein>
<evidence type="ECO:0000256" key="12">
    <source>
        <dbReference type="SAM" id="MobiDB-lite"/>
    </source>
</evidence>
<keyword evidence="4" id="KW-0808">Transferase</keyword>
<dbReference type="FunFam" id="2.40.50.100:FF:000013">
    <property type="entry name" value="Dihydrolipoamide acetyltransferase component of pyruvate dehydrogenase complex"/>
    <property type="match status" value="1"/>
</dbReference>
<dbReference type="Pfam" id="PF02817">
    <property type="entry name" value="E3_binding"/>
    <property type="match status" value="1"/>
</dbReference>
<dbReference type="InterPro" id="IPR000089">
    <property type="entry name" value="Biotin_lipoyl"/>
</dbReference>
<comment type="similarity">
    <text evidence="3">Belongs to the 2-oxoacid dehydrogenase family.</text>
</comment>
<evidence type="ECO:0000256" key="2">
    <source>
        <dbReference type="ARBA" id="ARBA00004305"/>
    </source>
</evidence>
<dbReference type="PANTHER" id="PTHR43178">
    <property type="entry name" value="DIHYDROLIPOAMIDE ACETYLTRANSFERASE COMPONENT OF PYRUVATE DEHYDROGENASE COMPLEX"/>
    <property type="match status" value="1"/>
</dbReference>
<evidence type="ECO:0000256" key="4">
    <source>
        <dbReference type="ARBA" id="ARBA00022679"/>
    </source>
</evidence>
<dbReference type="PROSITE" id="PS00189">
    <property type="entry name" value="LIPOYL"/>
    <property type="match status" value="1"/>
</dbReference>
<dbReference type="GO" id="GO:0031405">
    <property type="term" value="F:lipoic acid binding"/>
    <property type="evidence" value="ECO:0007669"/>
    <property type="project" value="TreeGrafter"/>
</dbReference>
<dbReference type="InterPro" id="IPR004167">
    <property type="entry name" value="PSBD"/>
</dbReference>
<reference evidence="15" key="1">
    <citation type="submission" date="2021-01" db="EMBL/GenBank/DDBJ databases">
        <authorList>
            <person name="Corre E."/>
            <person name="Pelletier E."/>
            <person name="Niang G."/>
            <person name="Scheremetjew M."/>
            <person name="Finn R."/>
            <person name="Kale V."/>
            <person name="Holt S."/>
            <person name="Cochrane G."/>
            <person name="Meng A."/>
            <person name="Brown T."/>
            <person name="Cohen L."/>
        </authorList>
    </citation>
    <scope>NUCLEOTIDE SEQUENCE</scope>
    <source>
        <strain evidence="15">CCMP127</strain>
    </source>
</reference>
<dbReference type="Gene3D" id="2.40.50.100">
    <property type="match status" value="1"/>
</dbReference>
<evidence type="ECO:0000256" key="5">
    <source>
        <dbReference type="ARBA" id="ARBA00022823"/>
    </source>
</evidence>
<organism evidence="15">
    <name type="scientific">Amphora coffeiformis</name>
    <dbReference type="NCBI Taxonomy" id="265554"/>
    <lineage>
        <taxon>Eukaryota</taxon>
        <taxon>Sar</taxon>
        <taxon>Stramenopiles</taxon>
        <taxon>Ochrophyta</taxon>
        <taxon>Bacillariophyta</taxon>
        <taxon>Bacillariophyceae</taxon>
        <taxon>Bacillariophycidae</taxon>
        <taxon>Thalassiophysales</taxon>
        <taxon>Catenulaceae</taxon>
        <taxon>Amphora</taxon>
    </lineage>
</organism>
<evidence type="ECO:0000256" key="8">
    <source>
        <dbReference type="ARBA" id="ARBA00023315"/>
    </source>
</evidence>
<evidence type="ECO:0000256" key="1">
    <source>
        <dbReference type="ARBA" id="ARBA00001938"/>
    </source>
</evidence>
<dbReference type="PROSITE" id="PS50968">
    <property type="entry name" value="BIOTINYL_LIPOYL"/>
    <property type="match status" value="1"/>
</dbReference>
<evidence type="ECO:0000256" key="3">
    <source>
        <dbReference type="ARBA" id="ARBA00007317"/>
    </source>
</evidence>
<dbReference type="SUPFAM" id="SSF47005">
    <property type="entry name" value="Peripheral subunit-binding domain of 2-oxo acid dehydrogenase complex"/>
    <property type="match status" value="1"/>
</dbReference>
<dbReference type="SUPFAM" id="SSF51230">
    <property type="entry name" value="Single hybrid motif"/>
    <property type="match status" value="1"/>
</dbReference>
<dbReference type="CDD" id="cd06849">
    <property type="entry name" value="lipoyl_domain"/>
    <property type="match status" value="1"/>
</dbReference>
<gene>
    <name evidence="15" type="ORF">ACOF00016_LOCUS4563</name>
</gene>
<proteinExistence type="inferred from homology"/>
<dbReference type="EMBL" id="HBIM01005360">
    <property type="protein sequence ID" value="CAE0406725.1"/>
    <property type="molecule type" value="Transcribed_RNA"/>
</dbReference>
<sequence>MVDPIWCHPPLLHYFCRRSFSSSSSSVAATTTTTTTTVVDEEEDEFPFLLADIGEGIKEVELLMWYVQPGDTVHEFDVVCQVQSDKATVDITSRYQGTITTLGASPGEMIQVGQPLLYFLSSNNNKNHHHNDDAKKHPPANTNRTTTEKDAHNNNNNIPSSTTNTTTTPRSTLADQMAADATIKQDEERLRIPQTLATHYQLQGDNDDDHNNKNKNKIRTSPAVRKIAADHGLDLHILRGTGPQGRILKHDVVQYLQQQEQQQHAPKVLLSSDS</sequence>
<feature type="domain" description="Lipoyl-binding" evidence="13">
    <location>
        <begin position="41"/>
        <end position="120"/>
    </location>
</feature>
<evidence type="ECO:0000256" key="11">
    <source>
        <dbReference type="ARBA" id="ARBA00042008"/>
    </source>
</evidence>
<feature type="compositionally biased region" description="Low complexity" evidence="12">
    <location>
        <begin position="153"/>
        <end position="169"/>
    </location>
</feature>
<dbReference type="InterPro" id="IPR036625">
    <property type="entry name" value="E3-bd_dom_sf"/>
</dbReference>
<evidence type="ECO:0000259" key="14">
    <source>
        <dbReference type="PROSITE" id="PS51826"/>
    </source>
</evidence>
<dbReference type="Pfam" id="PF00364">
    <property type="entry name" value="Biotin_lipoyl"/>
    <property type="match status" value="1"/>
</dbReference>
<dbReference type="Gene3D" id="4.10.320.10">
    <property type="entry name" value="E3-binding domain"/>
    <property type="match status" value="1"/>
</dbReference>
<dbReference type="GO" id="GO:0005759">
    <property type="term" value="C:mitochondrial matrix"/>
    <property type="evidence" value="ECO:0007669"/>
    <property type="project" value="UniProtKB-SubCell"/>
</dbReference>
<dbReference type="EC" id="2.3.1.168" evidence="9"/>
<keyword evidence="6" id="KW-0809">Transit peptide</keyword>
<dbReference type="AlphaFoldDB" id="A0A7S3L4J1"/>
<evidence type="ECO:0000259" key="13">
    <source>
        <dbReference type="PROSITE" id="PS50968"/>
    </source>
</evidence>
<dbReference type="InterPro" id="IPR011053">
    <property type="entry name" value="Single_hybrid_motif"/>
</dbReference>
<evidence type="ECO:0000256" key="7">
    <source>
        <dbReference type="ARBA" id="ARBA00023128"/>
    </source>
</evidence>
<feature type="region of interest" description="Disordered" evidence="12">
    <location>
        <begin position="121"/>
        <end position="171"/>
    </location>
</feature>
<dbReference type="InterPro" id="IPR050743">
    <property type="entry name" value="2-oxoacid_DH_E2_comp"/>
</dbReference>
<evidence type="ECO:0000256" key="9">
    <source>
        <dbReference type="ARBA" id="ARBA00038880"/>
    </source>
</evidence>
<dbReference type="GO" id="GO:0016407">
    <property type="term" value="F:acetyltransferase activity"/>
    <property type="evidence" value="ECO:0007669"/>
    <property type="project" value="TreeGrafter"/>
</dbReference>
<keyword evidence="7" id="KW-0496">Mitochondrion</keyword>
<dbReference type="PANTHER" id="PTHR43178:SF5">
    <property type="entry name" value="LIPOAMIDE ACYLTRANSFERASE COMPONENT OF BRANCHED-CHAIN ALPHA-KETO ACID DEHYDROGENASE COMPLEX, MITOCHONDRIAL"/>
    <property type="match status" value="1"/>
</dbReference>
<dbReference type="GO" id="GO:0043754">
    <property type="term" value="F:dihydrolipoamide branched chain acyltransferase activity"/>
    <property type="evidence" value="ECO:0007669"/>
    <property type="project" value="UniProtKB-EC"/>
</dbReference>
<comment type="cofactor">
    <cofactor evidence="1">
        <name>(R)-lipoate</name>
        <dbReference type="ChEBI" id="CHEBI:83088"/>
    </cofactor>
</comment>